<sequence length="99" mass="10030">TPDHEPHPSSLTPTNGTQTLTTMPNLSGKQLSQSYNSGTSGRSGLSGGVSSQSNSHSSLNKTASLSGLNQSSSSNDPILPIQSLRADAGTPTSTSESSQ</sequence>
<proteinExistence type="predicted"/>
<dbReference type="Proteomes" id="UP000681967">
    <property type="component" value="Unassembled WGS sequence"/>
</dbReference>
<evidence type="ECO:0000256" key="1">
    <source>
        <dbReference type="SAM" id="MobiDB-lite"/>
    </source>
</evidence>
<feature type="compositionally biased region" description="Polar residues" evidence="1">
    <location>
        <begin position="23"/>
        <end position="36"/>
    </location>
</feature>
<organism evidence="2 3">
    <name type="scientific">Rotaria magnacalcarata</name>
    <dbReference type="NCBI Taxonomy" id="392030"/>
    <lineage>
        <taxon>Eukaryota</taxon>
        <taxon>Metazoa</taxon>
        <taxon>Spiralia</taxon>
        <taxon>Gnathifera</taxon>
        <taxon>Rotifera</taxon>
        <taxon>Eurotatoria</taxon>
        <taxon>Bdelloidea</taxon>
        <taxon>Philodinida</taxon>
        <taxon>Philodinidae</taxon>
        <taxon>Rotaria</taxon>
    </lineage>
</organism>
<evidence type="ECO:0000313" key="2">
    <source>
        <dbReference type="EMBL" id="CAF5077627.1"/>
    </source>
</evidence>
<comment type="caution">
    <text evidence="2">The sequence shown here is derived from an EMBL/GenBank/DDBJ whole genome shotgun (WGS) entry which is preliminary data.</text>
</comment>
<evidence type="ECO:0000313" key="3">
    <source>
        <dbReference type="Proteomes" id="UP000681967"/>
    </source>
</evidence>
<dbReference type="EMBL" id="CAJOBH010232716">
    <property type="protein sequence ID" value="CAF5077627.1"/>
    <property type="molecule type" value="Genomic_DNA"/>
</dbReference>
<feature type="compositionally biased region" description="Polar residues" evidence="1">
    <location>
        <begin position="90"/>
        <end position="99"/>
    </location>
</feature>
<dbReference type="AlphaFoldDB" id="A0A8S3EPP4"/>
<protein>
    <submittedName>
        <fullName evidence="2">Uncharacterized protein</fullName>
    </submittedName>
</protein>
<accession>A0A8S3EPP4</accession>
<feature type="compositionally biased region" description="Low complexity" evidence="1">
    <location>
        <begin position="12"/>
        <end position="22"/>
    </location>
</feature>
<feature type="region of interest" description="Disordered" evidence="1">
    <location>
        <begin position="1"/>
        <end position="99"/>
    </location>
</feature>
<feature type="compositionally biased region" description="Low complexity" evidence="1">
    <location>
        <begin position="37"/>
        <end position="75"/>
    </location>
</feature>
<reference evidence="2" key="1">
    <citation type="submission" date="2021-02" db="EMBL/GenBank/DDBJ databases">
        <authorList>
            <person name="Nowell W R."/>
        </authorList>
    </citation>
    <scope>NUCLEOTIDE SEQUENCE</scope>
</reference>
<feature type="non-terminal residue" evidence="2">
    <location>
        <position position="1"/>
    </location>
</feature>
<name>A0A8S3EPP4_9BILA</name>
<gene>
    <name evidence="2" type="ORF">BYL167_LOCUS61495</name>
</gene>